<evidence type="ECO:0000313" key="1">
    <source>
        <dbReference type="EnsemblMetazoa" id="AMIN014662-PA"/>
    </source>
</evidence>
<reference evidence="2" key="1">
    <citation type="submission" date="2013-03" db="EMBL/GenBank/DDBJ databases">
        <title>The Genome Sequence of Anopheles minimus MINIMUS1.</title>
        <authorList>
            <consortium name="The Broad Institute Genomics Platform"/>
            <person name="Neafsey D.E."/>
            <person name="Walton C."/>
            <person name="Walker B."/>
            <person name="Young S.K."/>
            <person name="Zeng Q."/>
            <person name="Gargeya S."/>
            <person name="Fitzgerald M."/>
            <person name="Haas B."/>
            <person name="Abouelleil A."/>
            <person name="Allen A.W."/>
            <person name="Alvarado L."/>
            <person name="Arachchi H.M."/>
            <person name="Berlin A.M."/>
            <person name="Chapman S.B."/>
            <person name="Gainer-Dewar J."/>
            <person name="Goldberg J."/>
            <person name="Griggs A."/>
            <person name="Gujja S."/>
            <person name="Hansen M."/>
            <person name="Howarth C."/>
            <person name="Imamovic A."/>
            <person name="Ireland A."/>
            <person name="Larimer J."/>
            <person name="McCowan C."/>
            <person name="Murphy C."/>
            <person name="Pearson M."/>
            <person name="Poon T.W."/>
            <person name="Priest M."/>
            <person name="Roberts A."/>
            <person name="Saif S."/>
            <person name="Shea T."/>
            <person name="Sisk P."/>
            <person name="Sykes S."/>
            <person name="Wortman J."/>
            <person name="Nusbaum C."/>
            <person name="Birren B."/>
        </authorList>
    </citation>
    <scope>NUCLEOTIDE SEQUENCE [LARGE SCALE GENOMIC DNA]</scope>
    <source>
        <strain evidence="2">MINIMUS1</strain>
    </source>
</reference>
<protein>
    <submittedName>
        <fullName evidence="1">Uncharacterized protein</fullName>
    </submittedName>
</protein>
<accession>A0A182WPR9</accession>
<name>A0A182WPR9_9DIPT</name>
<proteinExistence type="predicted"/>
<sequence length="192" mass="21985">MLQLHSFCTDSRRQTLMFLSLRQLALEIKTNERVLSFTNRTEADEMPTGFGWGFPPNPHQNRGGFQRASKNEKTPVQGTFLTFPRSLRELRNDNRFKNCTVEGLKFVRPWKGLLVLFIRAEESLFPPQHASCPNSNGLLRGKTFYAFLGADGRELPNFCFNTEIYLAVPKVLPFAVEIYAALSTLERVRLVL</sequence>
<organism evidence="1 2">
    <name type="scientific">Anopheles minimus</name>
    <dbReference type="NCBI Taxonomy" id="112268"/>
    <lineage>
        <taxon>Eukaryota</taxon>
        <taxon>Metazoa</taxon>
        <taxon>Ecdysozoa</taxon>
        <taxon>Arthropoda</taxon>
        <taxon>Hexapoda</taxon>
        <taxon>Insecta</taxon>
        <taxon>Pterygota</taxon>
        <taxon>Neoptera</taxon>
        <taxon>Endopterygota</taxon>
        <taxon>Diptera</taxon>
        <taxon>Nematocera</taxon>
        <taxon>Culicoidea</taxon>
        <taxon>Culicidae</taxon>
        <taxon>Anophelinae</taxon>
        <taxon>Anopheles</taxon>
    </lineage>
</organism>
<dbReference type="Proteomes" id="UP000075920">
    <property type="component" value="Unassembled WGS sequence"/>
</dbReference>
<dbReference type="VEuPathDB" id="VectorBase:AMIN014662"/>
<evidence type="ECO:0000313" key="2">
    <source>
        <dbReference type="Proteomes" id="UP000075920"/>
    </source>
</evidence>
<keyword evidence="2" id="KW-1185">Reference proteome</keyword>
<reference evidence="1" key="2">
    <citation type="submission" date="2020-05" db="UniProtKB">
        <authorList>
            <consortium name="EnsemblMetazoa"/>
        </authorList>
    </citation>
    <scope>IDENTIFICATION</scope>
    <source>
        <strain evidence="1">MINIMUS1</strain>
    </source>
</reference>
<dbReference type="AlphaFoldDB" id="A0A182WPR9"/>
<dbReference type="EnsemblMetazoa" id="AMIN014662-RA">
    <property type="protein sequence ID" value="AMIN014662-PA"/>
    <property type="gene ID" value="AMIN014662"/>
</dbReference>